<feature type="transmembrane region" description="Helical" evidence="7">
    <location>
        <begin position="54"/>
        <end position="78"/>
    </location>
</feature>
<dbReference type="AlphaFoldDB" id="A0A1H3YBG4"/>
<keyword evidence="3" id="KW-0997">Cell inner membrane</keyword>
<feature type="domain" description="TRAP C4-dicarboxylate transport system permease DctM subunit" evidence="8">
    <location>
        <begin position="8"/>
        <end position="424"/>
    </location>
</feature>
<feature type="transmembrane region" description="Helical" evidence="7">
    <location>
        <begin position="285"/>
        <end position="302"/>
    </location>
</feature>
<dbReference type="GO" id="GO:0005886">
    <property type="term" value="C:plasma membrane"/>
    <property type="evidence" value="ECO:0007669"/>
    <property type="project" value="UniProtKB-SubCell"/>
</dbReference>
<gene>
    <name evidence="9" type="ORF">SAMN05660420_01168</name>
</gene>
<dbReference type="OrthoDB" id="9790209at2"/>
<evidence type="ECO:0000256" key="4">
    <source>
        <dbReference type="ARBA" id="ARBA00022692"/>
    </source>
</evidence>
<evidence type="ECO:0000256" key="2">
    <source>
        <dbReference type="ARBA" id="ARBA00022475"/>
    </source>
</evidence>
<dbReference type="PIRSF" id="PIRSF006066">
    <property type="entry name" value="HI0050"/>
    <property type="match status" value="1"/>
</dbReference>
<evidence type="ECO:0000256" key="5">
    <source>
        <dbReference type="ARBA" id="ARBA00022989"/>
    </source>
</evidence>
<feature type="transmembrane region" description="Helical" evidence="7">
    <location>
        <begin position="25"/>
        <end position="47"/>
    </location>
</feature>
<feature type="transmembrane region" description="Helical" evidence="7">
    <location>
        <begin position="220"/>
        <end position="238"/>
    </location>
</feature>
<dbReference type="Proteomes" id="UP000199409">
    <property type="component" value="Unassembled WGS sequence"/>
</dbReference>
<dbReference type="GO" id="GO:0022857">
    <property type="term" value="F:transmembrane transporter activity"/>
    <property type="evidence" value="ECO:0007669"/>
    <property type="project" value="TreeGrafter"/>
</dbReference>
<name>A0A1H3YBG4_9BACT</name>
<dbReference type="RefSeq" id="WP_092345680.1">
    <property type="nucleotide sequence ID" value="NZ_FNQN01000003.1"/>
</dbReference>
<evidence type="ECO:0000313" key="9">
    <source>
        <dbReference type="EMBL" id="SEA08883.1"/>
    </source>
</evidence>
<feature type="transmembrane region" description="Helical" evidence="7">
    <location>
        <begin position="244"/>
        <end position="264"/>
    </location>
</feature>
<feature type="transmembrane region" description="Helical" evidence="7">
    <location>
        <begin position="135"/>
        <end position="158"/>
    </location>
</feature>
<feature type="transmembrane region" description="Helical" evidence="7">
    <location>
        <begin position="170"/>
        <end position="188"/>
    </location>
</feature>
<proteinExistence type="predicted"/>
<dbReference type="EMBL" id="FNQN01000003">
    <property type="protein sequence ID" value="SEA08883.1"/>
    <property type="molecule type" value="Genomic_DNA"/>
</dbReference>
<dbReference type="Pfam" id="PF06808">
    <property type="entry name" value="DctM"/>
    <property type="match status" value="1"/>
</dbReference>
<dbReference type="InterPro" id="IPR010656">
    <property type="entry name" value="DctM"/>
</dbReference>
<dbReference type="STRING" id="37625.SAMN05660420_01168"/>
<keyword evidence="10" id="KW-1185">Reference proteome</keyword>
<evidence type="ECO:0000259" key="8">
    <source>
        <dbReference type="Pfam" id="PF06808"/>
    </source>
</evidence>
<keyword evidence="4 7" id="KW-0812">Transmembrane</keyword>
<evidence type="ECO:0000313" key="10">
    <source>
        <dbReference type="Proteomes" id="UP000199409"/>
    </source>
</evidence>
<feature type="transmembrane region" description="Helical" evidence="7">
    <location>
        <begin position="404"/>
        <end position="429"/>
    </location>
</feature>
<protein>
    <submittedName>
        <fullName evidence="9">C4-dicarboxylate transporter, DctM subunit</fullName>
    </submittedName>
</protein>
<evidence type="ECO:0000256" key="3">
    <source>
        <dbReference type="ARBA" id="ARBA00022519"/>
    </source>
</evidence>
<dbReference type="InterPro" id="IPR004681">
    <property type="entry name" value="TRAP_DctM"/>
</dbReference>
<feature type="transmembrane region" description="Helical" evidence="7">
    <location>
        <begin position="322"/>
        <end position="351"/>
    </location>
</feature>
<dbReference type="PANTHER" id="PTHR33362:SF2">
    <property type="entry name" value="TRAP TRANSPORTER LARGE PERMEASE PROTEIN"/>
    <property type="match status" value="1"/>
</dbReference>
<keyword evidence="6 7" id="KW-0472">Membrane</keyword>
<reference evidence="9 10" key="1">
    <citation type="submission" date="2016-10" db="EMBL/GenBank/DDBJ databases">
        <authorList>
            <person name="de Groot N.N."/>
        </authorList>
    </citation>
    <scope>NUCLEOTIDE SEQUENCE [LARGE SCALE GENOMIC DNA]</scope>
    <source>
        <strain evidence="9 10">DSM 7343</strain>
    </source>
</reference>
<organism evidence="9 10">
    <name type="scientific">Desulfuromusa kysingii</name>
    <dbReference type="NCBI Taxonomy" id="37625"/>
    <lineage>
        <taxon>Bacteria</taxon>
        <taxon>Pseudomonadati</taxon>
        <taxon>Thermodesulfobacteriota</taxon>
        <taxon>Desulfuromonadia</taxon>
        <taxon>Desulfuromonadales</taxon>
        <taxon>Geopsychrobacteraceae</taxon>
        <taxon>Desulfuromusa</taxon>
    </lineage>
</organism>
<comment type="subcellular location">
    <subcellularLocation>
        <location evidence="1">Cell inner membrane</location>
        <topology evidence="1">Multi-pass membrane protein</topology>
    </subcellularLocation>
</comment>
<accession>A0A1H3YBG4</accession>
<sequence>MQIVLIFLAVFMGLAIIRVPIPFSAAAAGIVGMLWGGVPLGIIPSAIYNSLDSFAFLAIPAFICAGDIMSIGGITTALVSFVRSIFGPIKGSVGATTIIASMLFGTISGSSIATVSGIGGMMIPEMCRAGYKKEYAVSLVAASGFLGILIPPSIPGLVYALSSGLSVADVWIATAVPGLLLTLAFVLYNRIFFAKYEISDVQEGETSDYWGKIISRVPRGMVSLLMPIIIFGGVYGGVLTPTEAGAVAVGYGLIAGWLIFPILFKEKPTGALVSVFRKSGVTSSTICLLIAFAAIPSAMFIYSNTVAQVTDFLLGLTDSPVVFLIIANIIMLLVGMFMETNTSILLLAPILVPAAKAYGVDPIHFGAIMLLNLEIGMITPPFSANVFVSCRIGDMTLDKVLKHVFGFILICLPVLLLTTYFPAISLTVVEMFK</sequence>
<evidence type="ECO:0000256" key="7">
    <source>
        <dbReference type="SAM" id="Phobius"/>
    </source>
</evidence>
<dbReference type="NCBIfam" id="TIGR00786">
    <property type="entry name" value="dctM"/>
    <property type="match status" value="1"/>
</dbReference>
<feature type="transmembrane region" description="Helical" evidence="7">
    <location>
        <begin position="98"/>
        <end position="123"/>
    </location>
</feature>
<dbReference type="PANTHER" id="PTHR33362">
    <property type="entry name" value="SIALIC ACID TRAP TRANSPORTER PERMEASE PROTEIN SIAT-RELATED"/>
    <property type="match status" value="1"/>
</dbReference>
<evidence type="ECO:0000256" key="6">
    <source>
        <dbReference type="ARBA" id="ARBA00023136"/>
    </source>
</evidence>
<evidence type="ECO:0000256" key="1">
    <source>
        <dbReference type="ARBA" id="ARBA00004429"/>
    </source>
</evidence>
<keyword evidence="5 7" id="KW-1133">Transmembrane helix</keyword>
<keyword evidence="2" id="KW-1003">Cell membrane</keyword>